<comment type="caution">
    <text evidence="10">The sequence shown here is derived from an EMBL/GenBank/DDBJ whole genome shotgun (WGS) entry which is preliminary data.</text>
</comment>
<feature type="coiled-coil region" evidence="8">
    <location>
        <begin position="229"/>
        <end position="263"/>
    </location>
</feature>
<keyword evidence="2 7" id="KW-1134">Transmembrane beta strand</keyword>
<evidence type="ECO:0000256" key="1">
    <source>
        <dbReference type="ARBA" id="ARBA00007613"/>
    </source>
</evidence>
<feature type="region of interest" description="Disordered" evidence="9">
    <location>
        <begin position="476"/>
        <end position="512"/>
    </location>
</feature>
<keyword evidence="4 7" id="KW-0564">Palmitate</keyword>
<dbReference type="PROSITE" id="PS51257">
    <property type="entry name" value="PROKAR_LIPOPROTEIN"/>
    <property type="match status" value="1"/>
</dbReference>
<dbReference type="Gene3D" id="1.20.1600.10">
    <property type="entry name" value="Outer membrane efflux proteins (OEP)"/>
    <property type="match status" value="1"/>
</dbReference>
<proteinExistence type="inferred from homology"/>
<evidence type="ECO:0000256" key="6">
    <source>
        <dbReference type="ARBA" id="ARBA00023288"/>
    </source>
</evidence>
<evidence type="ECO:0000256" key="8">
    <source>
        <dbReference type="SAM" id="Coils"/>
    </source>
</evidence>
<dbReference type="InterPro" id="IPR003423">
    <property type="entry name" value="OMP_efflux"/>
</dbReference>
<dbReference type="Proteomes" id="UP001467669">
    <property type="component" value="Unassembled WGS sequence"/>
</dbReference>
<keyword evidence="6 7" id="KW-0449">Lipoprotein</keyword>
<keyword evidence="5" id="KW-0998">Cell outer membrane</keyword>
<dbReference type="NCBIfam" id="TIGR01845">
    <property type="entry name" value="outer_NodT"/>
    <property type="match status" value="1"/>
</dbReference>
<reference evidence="10 11" key="1">
    <citation type="submission" date="2024-04" db="EMBL/GenBank/DDBJ databases">
        <title>Draft Genome Sequence of Isolates Cultured from Underwater Hawaii Seamounts in the North Pacific Ocean.</title>
        <authorList>
            <person name="Sharma I."/>
            <person name="Darden B."/>
            <person name="Creggett J."/>
            <person name="Taylor S."/>
            <person name="Grant M.P."/>
            <person name="Scott J."/>
            <person name="Attles S."/>
            <person name="Walker S."/>
            <person name="Johnson G."/>
            <person name="St. Cloud C."/>
        </authorList>
    </citation>
    <scope>NUCLEOTIDE SEQUENCE [LARGE SCALE GENOMIC DNA]</scope>
    <source>
        <strain evidence="10 11">03GJ23</strain>
    </source>
</reference>
<dbReference type="RefSeq" id="WP_342407222.1">
    <property type="nucleotide sequence ID" value="NZ_JBCFXD010000010.1"/>
</dbReference>
<accession>A0ABU9MDJ1</accession>
<dbReference type="PANTHER" id="PTHR30203">
    <property type="entry name" value="OUTER MEMBRANE CATION EFFLUX PROTEIN"/>
    <property type="match status" value="1"/>
</dbReference>
<dbReference type="InterPro" id="IPR010131">
    <property type="entry name" value="MdtP/NodT-like"/>
</dbReference>
<evidence type="ECO:0000256" key="7">
    <source>
        <dbReference type="RuleBase" id="RU362097"/>
    </source>
</evidence>
<keyword evidence="8" id="KW-0175">Coiled coil</keyword>
<evidence type="ECO:0000256" key="2">
    <source>
        <dbReference type="ARBA" id="ARBA00022452"/>
    </source>
</evidence>
<keyword evidence="7" id="KW-0472">Membrane</keyword>
<evidence type="ECO:0000256" key="5">
    <source>
        <dbReference type="ARBA" id="ARBA00023237"/>
    </source>
</evidence>
<evidence type="ECO:0000256" key="3">
    <source>
        <dbReference type="ARBA" id="ARBA00022692"/>
    </source>
</evidence>
<keyword evidence="11" id="KW-1185">Reference proteome</keyword>
<evidence type="ECO:0000313" key="10">
    <source>
        <dbReference type="EMBL" id="MEL7560192.1"/>
    </source>
</evidence>
<organism evidence="10 11">
    <name type="scientific">Stutzerimonas chloritidismutans</name>
    <name type="common">Pseudomonas chloritidismutans</name>
    <dbReference type="NCBI Taxonomy" id="203192"/>
    <lineage>
        <taxon>Bacteria</taxon>
        <taxon>Pseudomonadati</taxon>
        <taxon>Pseudomonadota</taxon>
        <taxon>Gammaproteobacteria</taxon>
        <taxon>Pseudomonadales</taxon>
        <taxon>Pseudomonadaceae</taxon>
        <taxon>Stutzerimonas</taxon>
    </lineage>
</organism>
<dbReference type="EMBL" id="JBCFXD010000010">
    <property type="protein sequence ID" value="MEL7560192.1"/>
    <property type="molecule type" value="Genomic_DNA"/>
</dbReference>
<comment type="subcellular location">
    <subcellularLocation>
        <location evidence="7">Cell outer membrane</location>
        <topology evidence="7">Lipid-anchor</topology>
    </subcellularLocation>
</comment>
<evidence type="ECO:0000313" key="11">
    <source>
        <dbReference type="Proteomes" id="UP001467669"/>
    </source>
</evidence>
<evidence type="ECO:0000256" key="4">
    <source>
        <dbReference type="ARBA" id="ARBA00023139"/>
    </source>
</evidence>
<comment type="similarity">
    <text evidence="1 7">Belongs to the outer membrane factor (OMF) (TC 1.B.17) family.</text>
</comment>
<protein>
    <submittedName>
        <fullName evidence="10">Efflux transporter outer membrane subunit</fullName>
    </submittedName>
</protein>
<evidence type="ECO:0000256" key="9">
    <source>
        <dbReference type="SAM" id="MobiDB-lite"/>
    </source>
</evidence>
<gene>
    <name evidence="10" type="ORF">AAGW23_15215</name>
</gene>
<sequence length="512" mass="55894">MPSRLPRTPLVWALALALGACSSVPERPAPDVPESWFHAVRQQPADAEALADWWQRFDDPVLTRLVRQALENNRDIRLAMLRVDTARAQLRQARAGLFPTFDLPGSASRQWIENNNAQDANSPIGQFIPDEDVITFDNWELALQASWELDIFGATRARTDSARQQIRFAQAQAIAARLAVASNTAQGYMQLRALEGQRALLVEGIELARGLEHISSRLFEAGEVTRLDVEASTAERASLQADLDELEINLAEARLALDTLLAEPPGMVARELEASAKVPLADKPIPPGQPLDLLRRRPDLIAEAAQLQAAQLQSLAARRDLFPTLALQAAVGRSGLALGDAFSTASNFARLGATFGLPFLDYRRRGAAIDLADVEGESAYLGFQQALAEALEEVERSLVRIDGQKRRLDSLRATLRHREYAYDLAQTSYRLGEANLNEVLDAQRGSLRARQQALQGRTALATAQVALFVALGGGWEMDPSAVSDRDADGDGDRNNAPTSPPVNAPKQGRTAD</sequence>
<keyword evidence="3 7" id="KW-0812">Transmembrane</keyword>
<dbReference type="Pfam" id="PF02321">
    <property type="entry name" value="OEP"/>
    <property type="match status" value="2"/>
</dbReference>
<feature type="compositionally biased region" description="Basic and acidic residues" evidence="9">
    <location>
        <begin position="483"/>
        <end position="493"/>
    </location>
</feature>
<dbReference type="Gene3D" id="2.20.200.10">
    <property type="entry name" value="Outer membrane efflux proteins (OEP)"/>
    <property type="match status" value="1"/>
</dbReference>
<dbReference type="SUPFAM" id="SSF56954">
    <property type="entry name" value="Outer membrane efflux proteins (OEP)"/>
    <property type="match status" value="1"/>
</dbReference>
<name>A0ABU9MDJ1_STUCH</name>